<dbReference type="OrthoDB" id="435188at2759"/>
<gene>
    <name evidence="1" type="ORF">BJ508DRAFT_320960</name>
</gene>
<dbReference type="Proteomes" id="UP000275078">
    <property type="component" value="Unassembled WGS sequence"/>
</dbReference>
<dbReference type="EMBL" id="ML119647">
    <property type="protein sequence ID" value="RPA87066.1"/>
    <property type="molecule type" value="Genomic_DNA"/>
</dbReference>
<name>A0A3N4IMZ6_ASCIM</name>
<proteinExistence type="predicted"/>
<evidence type="ECO:0000313" key="1">
    <source>
        <dbReference type="EMBL" id="RPA87066.1"/>
    </source>
</evidence>
<dbReference type="AlphaFoldDB" id="A0A3N4IMZ6"/>
<organism evidence="1 2">
    <name type="scientific">Ascobolus immersus RN42</name>
    <dbReference type="NCBI Taxonomy" id="1160509"/>
    <lineage>
        <taxon>Eukaryota</taxon>
        <taxon>Fungi</taxon>
        <taxon>Dikarya</taxon>
        <taxon>Ascomycota</taxon>
        <taxon>Pezizomycotina</taxon>
        <taxon>Pezizomycetes</taxon>
        <taxon>Pezizales</taxon>
        <taxon>Ascobolaceae</taxon>
        <taxon>Ascobolus</taxon>
    </lineage>
</organism>
<protein>
    <recommendedName>
        <fullName evidence="3">F-box domain-containing protein</fullName>
    </recommendedName>
</protein>
<keyword evidence="2" id="KW-1185">Reference proteome</keyword>
<evidence type="ECO:0000313" key="2">
    <source>
        <dbReference type="Proteomes" id="UP000275078"/>
    </source>
</evidence>
<reference evidence="1 2" key="1">
    <citation type="journal article" date="2018" name="Nat. Ecol. Evol.">
        <title>Pezizomycetes genomes reveal the molecular basis of ectomycorrhizal truffle lifestyle.</title>
        <authorList>
            <person name="Murat C."/>
            <person name="Payen T."/>
            <person name="Noel B."/>
            <person name="Kuo A."/>
            <person name="Morin E."/>
            <person name="Chen J."/>
            <person name="Kohler A."/>
            <person name="Krizsan K."/>
            <person name="Balestrini R."/>
            <person name="Da Silva C."/>
            <person name="Montanini B."/>
            <person name="Hainaut M."/>
            <person name="Levati E."/>
            <person name="Barry K.W."/>
            <person name="Belfiori B."/>
            <person name="Cichocki N."/>
            <person name="Clum A."/>
            <person name="Dockter R.B."/>
            <person name="Fauchery L."/>
            <person name="Guy J."/>
            <person name="Iotti M."/>
            <person name="Le Tacon F."/>
            <person name="Lindquist E.A."/>
            <person name="Lipzen A."/>
            <person name="Malagnac F."/>
            <person name="Mello A."/>
            <person name="Molinier V."/>
            <person name="Miyauchi S."/>
            <person name="Poulain J."/>
            <person name="Riccioni C."/>
            <person name="Rubini A."/>
            <person name="Sitrit Y."/>
            <person name="Splivallo R."/>
            <person name="Traeger S."/>
            <person name="Wang M."/>
            <person name="Zifcakova L."/>
            <person name="Wipf D."/>
            <person name="Zambonelli A."/>
            <person name="Paolocci F."/>
            <person name="Nowrousian M."/>
            <person name="Ottonello S."/>
            <person name="Baldrian P."/>
            <person name="Spatafora J.W."/>
            <person name="Henrissat B."/>
            <person name="Nagy L.G."/>
            <person name="Aury J.M."/>
            <person name="Wincker P."/>
            <person name="Grigoriev I.V."/>
            <person name="Bonfante P."/>
            <person name="Martin F.M."/>
        </authorList>
    </citation>
    <scope>NUCLEOTIDE SEQUENCE [LARGE SCALE GENOMIC DNA]</scope>
    <source>
        <strain evidence="1 2">RN42</strain>
    </source>
</reference>
<sequence>MAQILQANVGNSSVDARIGAPQPRLSLLFALPTELRIEIYRQCTVFSLVQLSHTCHHLENEINSLAYIYKKSFGYSKRQESTQASHLALQDVRKLSSPEEVEQLLSLTLEIPSPLIAISSSSPTPHVGASLLHLPIELRIEVYTHCTTFALLQLSHTSRSLFYEINSLPSVYQATPGYISNGRFNGYIYDPSNENLSMARITAPVDKAGQNLFIRLYGKRSFDRRRLKTQCWECGKYNVDSRSWFSMLKGVCGGCLKMYHHDDRRA</sequence>
<evidence type="ECO:0008006" key="3">
    <source>
        <dbReference type="Google" id="ProtNLM"/>
    </source>
</evidence>
<accession>A0A3N4IMZ6</accession>